<dbReference type="EMBL" id="CP133762">
    <property type="protein sequence ID" value="WMX48547.1"/>
    <property type="molecule type" value="Genomic_DNA"/>
</dbReference>
<dbReference type="InterPro" id="IPR038665">
    <property type="entry name" value="Voltage-dep_anion_channel_sf"/>
</dbReference>
<reference evidence="6 7" key="1">
    <citation type="submission" date="2023-09" db="EMBL/GenBank/DDBJ databases">
        <title>Complete genome of Streptomyces roseicoloratus T14.</title>
        <authorList>
            <person name="Bashizi T."/>
            <person name="Kim M.-J."/>
            <person name="Lee G."/>
            <person name="Tagele S.B."/>
            <person name="Shin J.-H."/>
        </authorList>
    </citation>
    <scope>NUCLEOTIDE SEQUENCE [LARGE SCALE GENOMIC DNA]</scope>
    <source>
        <strain evidence="6 7">T14</strain>
    </source>
</reference>
<evidence type="ECO:0000313" key="7">
    <source>
        <dbReference type="Proteomes" id="UP001250858"/>
    </source>
</evidence>
<evidence type="ECO:0000313" key="6">
    <source>
        <dbReference type="EMBL" id="WMX48547.1"/>
    </source>
</evidence>
<dbReference type="Proteomes" id="UP001250858">
    <property type="component" value="Chromosome"/>
</dbReference>
<keyword evidence="4 5" id="KW-0472">Membrane</keyword>
<dbReference type="RefSeq" id="WP_309549974.1">
    <property type="nucleotide sequence ID" value="NZ_CP133762.1"/>
</dbReference>
<gene>
    <name evidence="6" type="ORF">RGF97_32310</name>
</gene>
<comment type="subcellular location">
    <subcellularLocation>
        <location evidence="1">Membrane</location>
        <topology evidence="1">Multi-pass membrane protein</topology>
    </subcellularLocation>
</comment>
<feature type="transmembrane region" description="Helical" evidence="5">
    <location>
        <begin position="281"/>
        <end position="298"/>
    </location>
</feature>
<dbReference type="CDD" id="cd09319">
    <property type="entry name" value="TDT_like_1"/>
    <property type="match status" value="1"/>
</dbReference>
<accession>A0ABY9S283</accession>
<proteinExistence type="predicted"/>
<feature type="transmembrane region" description="Helical" evidence="5">
    <location>
        <begin position="36"/>
        <end position="58"/>
    </location>
</feature>
<dbReference type="Pfam" id="PF03595">
    <property type="entry name" value="SLAC1"/>
    <property type="match status" value="1"/>
</dbReference>
<feature type="transmembrane region" description="Helical" evidence="5">
    <location>
        <begin position="97"/>
        <end position="114"/>
    </location>
</feature>
<dbReference type="Gene3D" id="1.50.10.150">
    <property type="entry name" value="Voltage-dependent anion channel"/>
    <property type="match status" value="1"/>
</dbReference>
<dbReference type="InterPro" id="IPR004695">
    <property type="entry name" value="SLAC1/Mae1/Ssu1/TehA"/>
</dbReference>
<feature type="transmembrane region" description="Helical" evidence="5">
    <location>
        <begin position="150"/>
        <end position="171"/>
    </location>
</feature>
<feature type="transmembrane region" description="Helical" evidence="5">
    <location>
        <begin position="7"/>
        <end position="30"/>
    </location>
</feature>
<sequence>MAPWWAVLPPVAGAAVMATGVLSIGLYLVGLEVVSLVAFGLAWALWLVLAGDVTALFLSDRRGWEAQADTPPALTAVAATCVLGVRCALLGWGPAGIVLLGIAAVAWVALLPVVLRHLGRRMPGGVFLICVATEALVVVAGTLAPRYGRGFAWAGLVLFALGLVLYGDALARFDFRQVVTGAGDQWVAGGALSLSALAGAKLAESGDVLGTGGVLRTVSLVLLGLSLVWYGVLLAGEAARPRLGYDVRRWATVFPMGMTAVACLAVATATEAGWPGPPGRVLLGIAAAAWLLTAYGLARRAAGARTSAQTSSGRPV</sequence>
<evidence type="ECO:0000256" key="1">
    <source>
        <dbReference type="ARBA" id="ARBA00004141"/>
    </source>
</evidence>
<feature type="transmembrane region" description="Helical" evidence="5">
    <location>
        <begin position="247"/>
        <end position="269"/>
    </location>
</feature>
<name>A0ABY9S283_9ACTN</name>
<protein>
    <submittedName>
        <fullName evidence="6">Tellurite resistance/C4-dicarboxylate transporter family protein</fullName>
    </submittedName>
</protein>
<feature type="transmembrane region" description="Helical" evidence="5">
    <location>
        <begin position="126"/>
        <end position="144"/>
    </location>
</feature>
<evidence type="ECO:0000256" key="4">
    <source>
        <dbReference type="ARBA" id="ARBA00023136"/>
    </source>
</evidence>
<keyword evidence="3 5" id="KW-1133">Transmembrane helix</keyword>
<evidence type="ECO:0000256" key="2">
    <source>
        <dbReference type="ARBA" id="ARBA00022692"/>
    </source>
</evidence>
<feature type="transmembrane region" description="Helical" evidence="5">
    <location>
        <begin position="214"/>
        <end position="235"/>
    </location>
</feature>
<keyword evidence="2 5" id="KW-0812">Transmembrane</keyword>
<keyword evidence="7" id="KW-1185">Reference proteome</keyword>
<evidence type="ECO:0000256" key="5">
    <source>
        <dbReference type="SAM" id="Phobius"/>
    </source>
</evidence>
<evidence type="ECO:0000256" key="3">
    <source>
        <dbReference type="ARBA" id="ARBA00022989"/>
    </source>
</evidence>
<organism evidence="6 7">
    <name type="scientific">Streptomyces roseicoloratus</name>
    <dbReference type="NCBI Taxonomy" id="2508722"/>
    <lineage>
        <taxon>Bacteria</taxon>
        <taxon>Bacillati</taxon>
        <taxon>Actinomycetota</taxon>
        <taxon>Actinomycetes</taxon>
        <taxon>Kitasatosporales</taxon>
        <taxon>Streptomycetaceae</taxon>
        <taxon>Streptomyces</taxon>
    </lineage>
</organism>